<dbReference type="Proteomes" id="UP000310200">
    <property type="component" value="Unassembled WGS sequence"/>
</dbReference>
<accession>A0A4S2L0A5</accession>
<proteinExistence type="predicted"/>
<sequence>MFLEKFYVMSLQCGNYFDSSNETCRFMLYLRLVYPAITKSSSNRFLLRNADKKIPRTECVLHFALQSKLLDFSSSIVMYSGPETPLLSAAVDTGVADTCGSDVTGEVFAVSDVLLVTVELVEFTFVADDD</sequence>
<organism evidence="1 2">
    <name type="scientific">Temnothorax longispinosus</name>
    <dbReference type="NCBI Taxonomy" id="300112"/>
    <lineage>
        <taxon>Eukaryota</taxon>
        <taxon>Metazoa</taxon>
        <taxon>Ecdysozoa</taxon>
        <taxon>Arthropoda</taxon>
        <taxon>Hexapoda</taxon>
        <taxon>Insecta</taxon>
        <taxon>Pterygota</taxon>
        <taxon>Neoptera</taxon>
        <taxon>Endopterygota</taxon>
        <taxon>Hymenoptera</taxon>
        <taxon>Apocrita</taxon>
        <taxon>Aculeata</taxon>
        <taxon>Formicoidea</taxon>
        <taxon>Formicidae</taxon>
        <taxon>Myrmicinae</taxon>
        <taxon>Temnothorax</taxon>
    </lineage>
</organism>
<evidence type="ECO:0000313" key="1">
    <source>
        <dbReference type="EMBL" id="TGZ55965.1"/>
    </source>
</evidence>
<dbReference type="AlphaFoldDB" id="A0A4S2L0A5"/>
<comment type="caution">
    <text evidence="1">The sequence shown here is derived from an EMBL/GenBank/DDBJ whole genome shotgun (WGS) entry which is preliminary data.</text>
</comment>
<name>A0A4S2L0A5_9HYME</name>
<keyword evidence="2" id="KW-1185">Reference proteome</keyword>
<evidence type="ECO:0000313" key="2">
    <source>
        <dbReference type="Proteomes" id="UP000310200"/>
    </source>
</evidence>
<gene>
    <name evidence="1" type="ORF">DBV15_08032</name>
</gene>
<protein>
    <submittedName>
        <fullName evidence="1">Uncharacterized protein</fullName>
    </submittedName>
</protein>
<reference evidence="1 2" key="1">
    <citation type="journal article" date="2019" name="Philos. Trans. R. Soc. Lond., B, Biol. Sci.">
        <title>Ant behaviour and brain gene expression of defending hosts depend on the ecological success of the intruding social parasite.</title>
        <authorList>
            <person name="Kaur R."/>
            <person name="Stoldt M."/>
            <person name="Jongepier E."/>
            <person name="Feldmeyer B."/>
            <person name="Menzel F."/>
            <person name="Bornberg-Bauer E."/>
            <person name="Foitzik S."/>
        </authorList>
    </citation>
    <scope>NUCLEOTIDE SEQUENCE [LARGE SCALE GENOMIC DNA]</scope>
    <source>
        <tissue evidence="1">Whole body</tissue>
    </source>
</reference>
<dbReference type="EMBL" id="QBLH01000379">
    <property type="protein sequence ID" value="TGZ55965.1"/>
    <property type="molecule type" value="Genomic_DNA"/>
</dbReference>